<dbReference type="AlphaFoldDB" id="W0GR57"/>
<dbReference type="KEGG" id="smia:P344_04110"/>
<protein>
    <submittedName>
        <fullName evidence="1">Uncharacterized protein</fullName>
    </submittedName>
</protein>
<evidence type="ECO:0000313" key="1">
    <source>
        <dbReference type="EMBL" id="AHI58150.1"/>
    </source>
</evidence>
<sequence length="62" mass="7272">MTVKFLASKLTLQTHLQNQIIGAKVRNDNQKTDILAGLKNKNPLLVLGELFKNWRYWTNRNY</sequence>
<gene>
    <name evidence="1" type="ORF">P344_04110</name>
</gene>
<accession>W0GR57</accession>
<dbReference type="EMBL" id="CP006720">
    <property type="protein sequence ID" value="AHI58150.1"/>
    <property type="molecule type" value="Genomic_DNA"/>
</dbReference>
<name>W0GR57_9MOLU</name>
<dbReference type="STRING" id="838561.P344_04110"/>
<dbReference type="Proteomes" id="UP000019260">
    <property type="component" value="Chromosome"/>
</dbReference>
<organism evidence="1 2">
    <name type="scientific">Spiroplasma mirum ATCC 29335</name>
    <dbReference type="NCBI Taxonomy" id="838561"/>
    <lineage>
        <taxon>Bacteria</taxon>
        <taxon>Bacillati</taxon>
        <taxon>Mycoplasmatota</taxon>
        <taxon>Mollicutes</taxon>
        <taxon>Entomoplasmatales</taxon>
        <taxon>Spiroplasmataceae</taxon>
        <taxon>Spiroplasma</taxon>
    </lineage>
</organism>
<reference evidence="1 2" key="1">
    <citation type="submission" date="2013-09" db="EMBL/GenBank/DDBJ databases">
        <title>Complete genome sequence of Spiroplasma mirum suckling mouse cataract agent.</title>
        <authorList>
            <person name="Landry C.A."/>
            <person name="Bastian F.O."/>
            <person name="Thune R.L."/>
        </authorList>
    </citation>
    <scope>NUCLEOTIDE SEQUENCE [LARGE SCALE GENOMIC DNA]</scope>
    <source>
        <strain evidence="1 2">SMCA</strain>
    </source>
</reference>
<proteinExistence type="predicted"/>
<evidence type="ECO:0000313" key="2">
    <source>
        <dbReference type="Proteomes" id="UP000019260"/>
    </source>
</evidence>
<keyword evidence="2" id="KW-1185">Reference proteome</keyword>
<dbReference type="KEGG" id="smir:SMM_0686"/>
<dbReference type="HOGENOM" id="CLU_2901965_0_0_14"/>